<comment type="caution">
    <text evidence="1">The sequence shown here is derived from an EMBL/GenBank/DDBJ whole genome shotgun (WGS) entry which is preliminary data.</text>
</comment>
<dbReference type="Proteomes" id="UP000821845">
    <property type="component" value="Chromosome 7"/>
</dbReference>
<proteinExistence type="predicted"/>
<evidence type="ECO:0000313" key="1">
    <source>
        <dbReference type="EMBL" id="KAH6925926.1"/>
    </source>
</evidence>
<organism evidence="1 2">
    <name type="scientific">Hyalomma asiaticum</name>
    <name type="common">Tick</name>
    <dbReference type="NCBI Taxonomy" id="266040"/>
    <lineage>
        <taxon>Eukaryota</taxon>
        <taxon>Metazoa</taxon>
        <taxon>Ecdysozoa</taxon>
        <taxon>Arthropoda</taxon>
        <taxon>Chelicerata</taxon>
        <taxon>Arachnida</taxon>
        <taxon>Acari</taxon>
        <taxon>Parasitiformes</taxon>
        <taxon>Ixodida</taxon>
        <taxon>Ixodoidea</taxon>
        <taxon>Ixodidae</taxon>
        <taxon>Hyalomminae</taxon>
        <taxon>Hyalomma</taxon>
    </lineage>
</organism>
<reference evidence="1" key="1">
    <citation type="submission" date="2020-05" db="EMBL/GenBank/DDBJ databases">
        <title>Large-scale comparative analyses of tick genomes elucidate their genetic diversity and vector capacities.</title>
        <authorList>
            <person name="Jia N."/>
            <person name="Wang J."/>
            <person name="Shi W."/>
            <person name="Du L."/>
            <person name="Sun Y."/>
            <person name="Zhan W."/>
            <person name="Jiang J."/>
            <person name="Wang Q."/>
            <person name="Zhang B."/>
            <person name="Ji P."/>
            <person name="Sakyi L.B."/>
            <person name="Cui X."/>
            <person name="Yuan T."/>
            <person name="Jiang B."/>
            <person name="Yang W."/>
            <person name="Lam T.T.-Y."/>
            <person name="Chang Q."/>
            <person name="Ding S."/>
            <person name="Wang X."/>
            <person name="Zhu J."/>
            <person name="Ruan X."/>
            <person name="Zhao L."/>
            <person name="Wei J."/>
            <person name="Que T."/>
            <person name="Du C."/>
            <person name="Cheng J."/>
            <person name="Dai P."/>
            <person name="Han X."/>
            <person name="Huang E."/>
            <person name="Gao Y."/>
            <person name="Liu J."/>
            <person name="Shao H."/>
            <person name="Ye R."/>
            <person name="Li L."/>
            <person name="Wei W."/>
            <person name="Wang X."/>
            <person name="Wang C."/>
            <person name="Yang T."/>
            <person name="Huo Q."/>
            <person name="Li W."/>
            <person name="Guo W."/>
            <person name="Chen H."/>
            <person name="Zhou L."/>
            <person name="Ni X."/>
            <person name="Tian J."/>
            <person name="Zhou Y."/>
            <person name="Sheng Y."/>
            <person name="Liu T."/>
            <person name="Pan Y."/>
            <person name="Xia L."/>
            <person name="Li J."/>
            <person name="Zhao F."/>
            <person name="Cao W."/>
        </authorList>
    </citation>
    <scope>NUCLEOTIDE SEQUENCE</scope>
    <source>
        <strain evidence="1">Hyas-2018</strain>
    </source>
</reference>
<name>A0ACB7RW83_HYAAI</name>
<keyword evidence="2" id="KW-1185">Reference proteome</keyword>
<evidence type="ECO:0000313" key="2">
    <source>
        <dbReference type="Proteomes" id="UP000821845"/>
    </source>
</evidence>
<gene>
    <name evidence="1" type="ORF">HPB50_012156</name>
</gene>
<protein>
    <submittedName>
        <fullName evidence="1">Uncharacterized protein</fullName>
    </submittedName>
</protein>
<sequence length="146" mass="16609">MYGLRLLTRGRYGALDGRLSRARWKPRRQRRARFFAAFRACCEPHEHSRRRALEQFAAVSSMADISRIVLVVDGVEFITTQSMEKAMDLLLGAFFIFNIAYPRGCPLTMEFLHRYFGQINTNKNRGGGKGEGSGMPPRLLGLLRAL</sequence>
<accession>A0ACB7RW83</accession>
<dbReference type="EMBL" id="CM023487">
    <property type="protein sequence ID" value="KAH6925926.1"/>
    <property type="molecule type" value="Genomic_DNA"/>
</dbReference>